<dbReference type="Pfam" id="PF11250">
    <property type="entry name" value="FAF"/>
    <property type="match status" value="1"/>
</dbReference>
<feature type="region of interest" description="Disordered" evidence="2">
    <location>
        <begin position="365"/>
        <end position="430"/>
    </location>
</feature>
<keyword evidence="3" id="KW-0812">Transmembrane</keyword>
<dbReference type="OrthoDB" id="1303570at2759"/>
<evidence type="ECO:0000256" key="2">
    <source>
        <dbReference type="SAM" id="MobiDB-lite"/>
    </source>
</evidence>
<comment type="similarity">
    <text evidence="1">Belongs to the fantastic four family.</text>
</comment>
<feature type="compositionally biased region" description="Basic and acidic residues" evidence="2">
    <location>
        <begin position="372"/>
        <end position="383"/>
    </location>
</feature>
<dbReference type="Proteomes" id="UP000237105">
    <property type="component" value="Unassembled WGS sequence"/>
</dbReference>
<reference evidence="6" key="1">
    <citation type="submission" date="2016-06" db="EMBL/GenBank/DDBJ databases">
        <title>Parallel loss of symbiosis genes in relatives of nitrogen-fixing non-legume Parasponia.</title>
        <authorList>
            <person name="Van Velzen R."/>
            <person name="Holmer R."/>
            <person name="Bu F."/>
            <person name="Rutten L."/>
            <person name="Van Zeijl A."/>
            <person name="Liu W."/>
            <person name="Santuari L."/>
            <person name="Cao Q."/>
            <person name="Sharma T."/>
            <person name="Shen D."/>
            <person name="Roswanjaya Y."/>
            <person name="Wardhani T."/>
            <person name="Kalhor M.S."/>
            <person name="Jansen J."/>
            <person name="Van den Hoogen J."/>
            <person name="Gungor B."/>
            <person name="Hartog M."/>
            <person name="Hontelez J."/>
            <person name="Verver J."/>
            <person name="Yang W.-C."/>
            <person name="Schijlen E."/>
            <person name="Repin R."/>
            <person name="Schilthuizen M."/>
            <person name="Schranz E."/>
            <person name="Heidstra R."/>
            <person name="Miyata K."/>
            <person name="Fedorova E."/>
            <person name="Kohlen W."/>
            <person name="Bisseling T."/>
            <person name="Smit S."/>
            <person name="Geurts R."/>
        </authorList>
    </citation>
    <scope>NUCLEOTIDE SEQUENCE [LARGE SCALE GENOMIC DNA]</scope>
    <source>
        <strain evidence="6">cv. WU1-14</strain>
    </source>
</reference>
<evidence type="ECO:0000313" key="5">
    <source>
        <dbReference type="EMBL" id="PON58513.1"/>
    </source>
</evidence>
<feature type="compositionally biased region" description="Acidic residues" evidence="2">
    <location>
        <begin position="384"/>
        <end position="401"/>
    </location>
</feature>
<name>A0A2P5CBS9_PARAD</name>
<dbReference type="STRING" id="3476.A0A2P5CBS9"/>
<gene>
    <name evidence="5" type="ORF">PanWU01x14_165440</name>
</gene>
<dbReference type="PANTHER" id="PTHR33155">
    <property type="entry name" value="FANTASTIC FOUR-LIKE PROTEIN (DUF3049)"/>
    <property type="match status" value="1"/>
</dbReference>
<proteinExistence type="inferred from homology"/>
<feature type="domain" description="FAF" evidence="4">
    <location>
        <begin position="304"/>
        <end position="358"/>
    </location>
</feature>
<feature type="region of interest" description="Disordered" evidence="2">
    <location>
        <begin position="238"/>
        <end position="278"/>
    </location>
</feature>
<keyword evidence="6" id="KW-1185">Reference proteome</keyword>
<dbReference type="InterPro" id="IPR021410">
    <property type="entry name" value="FAF"/>
</dbReference>
<sequence>MSFSWWRRRVPVDMVPMPFRVPTNTHIPLSLLCHHSATASPSTQTSSLHLHLLLLSLFVTITLSTLTNLLLFLATCTRQWSVASDLCWMLLLIICLRVSINDVVHEAGARVSGFRFRHRRRSRQRDAGHSSRHSRDGRLLREKCSSWCWCRRRSFSPADSLGRHVVEEMAGPEWTHHSHEEDCLFRRASSSGSSGSIFFAKEDPQSASSPPYIHPLVKRSASCLSENSLKICTESLGSETGSDGFSSYSCSETGESSDVEKESQEEEEKSQLGQTISGGEDDVAECCRAVKCTYSPVRKSASRSFPPPLPSLSGGGSSTVRMHTRRDNGRLVVEAVSIPSQKNNFAAQRQDGRLVLTFANRGDVDVTADPHPSLEKKVGRDDWDRFEDEEEFEEQFEDFEDENVREIDQEEEDDEEEEDEEEEENIDEDFGVKKIDIVAKGPPRVLSTRLINVHRLALMINKPIGIPNRNPATAWPANKFNEAAQLEGDIADGKEERPITPTAVAQSLPPRPRPAVSRLIPSPPAVAKAPAAASAASFNAYEYFWRRTNSSAINATAGLKKSSNYINKLIVPSKNQTPNDQRQQQLVVLRGNKGEYLVPSSKGCKEPKRTLFWEPYCIATSS</sequence>
<accession>A0A2P5CBS9</accession>
<feature type="transmembrane region" description="Helical" evidence="3">
    <location>
        <begin position="49"/>
        <end position="73"/>
    </location>
</feature>
<evidence type="ECO:0000256" key="1">
    <source>
        <dbReference type="ARBA" id="ARBA00008690"/>
    </source>
</evidence>
<keyword evidence="3" id="KW-0472">Membrane</keyword>
<feature type="compositionally biased region" description="Low complexity" evidence="2">
    <location>
        <begin position="246"/>
        <end position="256"/>
    </location>
</feature>
<feature type="compositionally biased region" description="Acidic residues" evidence="2">
    <location>
        <begin position="408"/>
        <end position="429"/>
    </location>
</feature>
<evidence type="ECO:0000313" key="6">
    <source>
        <dbReference type="Proteomes" id="UP000237105"/>
    </source>
</evidence>
<dbReference type="InterPro" id="IPR046431">
    <property type="entry name" value="FAF_dom"/>
</dbReference>
<protein>
    <submittedName>
        <fullName evidence="5">The fantastic four family</fullName>
    </submittedName>
</protein>
<organism evidence="5 6">
    <name type="scientific">Parasponia andersonii</name>
    <name type="common">Sponia andersonii</name>
    <dbReference type="NCBI Taxonomy" id="3476"/>
    <lineage>
        <taxon>Eukaryota</taxon>
        <taxon>Viridiplantae</taxon>
        <taxon>Streptophyta</taxon>
        <taxon>Embryophyta</taxon>
        <taxon>Tracheophyta</taxon>
        <taxon>Spermatophyta</taxon>
        <taxon>Magnoliopsida</taxon>
        <taxon>eudicotyledons</taxon>
        <taxon>Gunneridae</taxon>
        <taxon>Pentapetalae</taxon>
        <taxon>rosids</taxon>
        <taxon>fabids</taxon>
        <taxon>Rosales</taxon>
        <taxon>Cannabaceae</taxon>
        <taxon>Parasponia</taxon>
    </lineage>
</organism>
<evidence type="ECO:0000256" key="3">
    <source>
        <dbReference type="SAM" id="Phobius"/>
    </source>
</evidence>
<feature type="region of interest" description="Disordered" evidence="2">
    <location>
        <begin position="300"/>
        <end position="321"/>
    </location>
</feature>
<comment type="caution">
    <text evidence="5">The sequence shown here is derived from an EMBL/GenBank/DDBJ whole genome shotgun (WGS) entry which is preliminary data.</text>
</comment>
<dbReference type="EMBL" id="JXTB01000148">
    <property type="protein sequence ID" value="PON58513.1"/>
    <property type="molecule type" value="Genomic_DNA"/>
</dbReference>
<dbReference type="AlphaFoldDB" id="A0A2P5CBS9"/>
<evidence type="ECO:0000259" key="4">
    <source>
        <dbReference type="Pfam" id="PF11250"/>
    </source>
</evidence>
<keyword evidence="3" id="KW-1133">Transmembrane helix</keyword>
<dbReference type="PANTHER" id="PTHR33155:SF3">
    <property type="entry name" value="PROTEIN FAF-LIKE, CHLOROPLASTIC"/>
    <property type="match status" value="1"/>
</dbReference>